<evidence type="ECO:0000256" key="4">
    <source>
        <dbReference type="ARBA" id="ARBA00023136"/>
    </source>
</evidence>
<feature type="transmembrane region" description="Helical" evidence="6">
    <location>
        <begin position="151"/>
        <end position="173"/>
    </location>
</feature>
<feature type="transmembrane region" description="Helical" evidence="6">
    <location>
        <begin position="111"/>
        <end position="130"/>
    </location>
</feature>
<dbReference type="OrthoDB" id="48325at2759"/>
<dbReference type="PROSITE" id="PS50262">
    <property type="entry name" value="G_PROTEIN_RECEP_F1_2"/>
    <property type="match status" value="1"/>
</dbReference>
<feature type="transmembrane region" description="Helical" evidence="6">
    <location>
        <begin position="72"/>
        <end position="96"/>
    </location>
</feature>
<keyword evidence="4 6" id="KW-0472">Membrane</keyword>
<dbReference type="GO" id="GO:0016020">
    <property type="term" value="C:membrane"/>
    <property type="evidence" value="ECO:0007669"/>
    <property type="project" value="UniProtKB-SubCell"/>
</dbReference>
<evidence type="ECO:0000259" key="7">
    <source>
        <dbReference type="PROSITE" id="PS50262"/>
    </source>
</evidence>
<feature type="transmembrane region" description="Helical" evidence="6">
    <location>
        <begin position="193"/>
        <end position="215"/>
    </location>
</feature>
<evidence type="ECO:0000256" key="2">
    <source>
        <dbReference type="ARBA" id="ARBA00022692"/>
    </source>
</evidence>
<evidence type="ECO:0000256" key="3">
    <source>
        <dbReference type="ARBA" id="ARBA00022989"/>
    </source>
</evidence>
<dbReference type="EMBL" id="CAICTM010000248">
    <property type="protein sequence ID" value="CAB9505969.1"/>
    <property type="molecule type" value="Genomic_DNA"/>
</dbReference>
<name>A0A9N8DU30_9STRA</name>
<organism evidence="8 9">
    <name type="scientific">Seminavis robusta</name>
    <dbReference type="NCBI Taxonomy" id="568900"/>
    <lineage>
        <taxon>Eukaryota</taxon>
        <taxon>Sar</taxon>
        <taxon>Stramenopiles</taxon>
        <taxon>Ochrophyta</taxon>
        <taxon>Bacillariophyta</taxon>
        <taxon>Bacillariophyceae</taxon>
        <taxon>Bacillariophycidae</taxon>
        <taxon>Naviculales</taxon>
        <taxon>Naviculaceae</taxon>
        <taxon>Seminavis</taxon>
    </lineage>
</organism>
<evidence type="ECO:0000256" key="1">
    <source>
        <dbReference type="ARBA" id="ARBA00004370"/>
    </source>
</evidence>
<dbReference type="AlphaFoldDB" id="A0A9N8DU30"/>
<comment type="subcellular location">
    <subcellularLocation>
        <location evidence="1">Membrane</location>
    </subcellularLocation>
</comment>
<reference evidence="8" key="1">
    <citation type="submission" date="2020-06" db="EMBL/GenBank/DDBJ databases">
        <authorList>
            <consortium name="Plant Systems Biology data submission"/>
        </authorList>
    </citation>
    <scope>NUCLEOTIDE SEQUENCE</scope>
    <source>
        <strain evidence="8">D6</strain>
    </source>
</reference>
<sequence>MHALGYPKIRIWELNETSTRHDHLIAAPSDEVLVKQWIGYAVLFPIFVAFNTLVFLSIILNKKTRINGFNQYLLAIMFPDILYTGFCGIQFLAMVINGSFYGHWCTAQSCALVFFLVSNINLNAVVAHEIKILLEASSRRQRSFPPSKKRIFGFVSASYLLGCIGGIICLFALETDSFKGQSCMPFTGETSTKIAYISVLPLVIFPILFVCVDAVQILRGGLLPKNGRTREIAIFFLRIFLVLVVMWVPALITVMVGADNIRTCYFIGLWSQMTGSVTSAFSLMKSDIREATVNLLRCRIRQANETFDDTRVSDGSVGKSRRGVDQFRNDRPWVSKWPFSRATSKGVSAEEGSTGACTDKGRNDFIGPALEDGVVHLDVADTTVCGAGKANNDAIGSGCSEEEETRQDWNA</sequence>
<dbReference type="Gene3D" id="1.20.1070.10">
    <property type="entry name" value="Rhodopsin 7-helix transmembrane proteins"/>
    <property type="match status" value="1"/>
</dbReference>
<evidence type="ECO:0000256" key="5">
    <source>
        <dbReference type="SAM" id="MobiDB-lite"/>
    </source>
</evidence>
<dbReference type="InterPro" id="IPR017452">
    <property type="entry name" value="GPCR_Rhodpsn_7TM"/>
</dbReference>
<feature type="region of interest" description="Disordered" evidence="5">
    <location>
        <begin position="391"/>
        <end position="411"/>
    </location>
</feature>
<gene>
    <name evidence="8" type="ORF">SEMRO_249_G098760.1</name>
</gene>
<feature type="transmembrane region" description="Helical" evidence="6">
    <location>
        <begin position="37"/>
        <end position="60"/>
    </location>
</feature>
<evidence type="ECO:0000256" key="6">
    <source>
        <dbReference type="SAM" id="Phobius"/>
    </source>
</evidence>
<keyword evidence="2 6" id="KW-0812">Transmembrane</keyword>
<feature type="domain" description="G-protein coupled receptors family 1 profile" evidence="7">
    <location>
        <begin position="50"/>
        <end position="256"/>
    </location>
</feature>
<protein>
    <recommendedName>
        <fullName evidence="7">G-protein coupled receptors family 1 profile domain-containing protein</fullName>
    </recommendedName>
</protein>
<dbReference type="Proteomes" id="UP001153069">
    <property type="component" value="Unassembled WGS sequence"/>
</dbReference>
<proteinExistence type="predicted"/>
<accession>A0A9N8DU30</accession>
<keyword evidence="9" id="KW-1185">Reference proteome</keyword>
<evidence type="ECO:0000313" key="9">
    <source>
        <dbReference type="Proteomes" id="UP001153069"/>
    </source>
</evidence>
<feature type="transmembrane region" description="Helical" evidence="6">
    <location>
        <begin position="235"/>
        <end position="258"/>
    </location>
</feature>
<keyword evidence="3 6" id="KW-1133">Transmembrane helix</keyword>
<dbReference type="SUPFAM" id="SSF81321">
    <property type="entry name" value="Family A G protein-coupled receptor-like"/>
    <property type="match status" value="1"/>
</dbReference>
<evidence type="ECO:0000313" key="8">
    <source>
        <dbReference type="EMBL" id="CAB9505969.1"/>
    </source>
</evidence>
<comment type="caution">
    <text evidence="8">The sequence shown here is derived from an EMBL/GenBank/DDBJ whole genome shotgun (WGS) entry which is preliminary data.</text>
</comment>